<feature type="region of interest" description="Disordered" evidence="1">
    <location>
        <begin position="120"/>
        <end position="150"/>
    </location>
</feature>
<evidence type="ECO:0000313" key="3">
    <source>
        <dbReference type="EMBL" id="CAI4064323.1"/>
    </source>
</evidence>
<name>A0AA35JLZ4_SACUV</name>
<proteinExistence type="predicted"/>
<evidence type="ECO:0000313" key="4">
    <source>
        <dbReference type="Proteomes" id="UP001162090"/>
    </source>
</evidence>
<dbReference type="Proteomes" id="UP001162090">
    <property type="component" value="Chromosome 8"/>
</dbReference>
<feature type="compositionally biased region" description="Polar residues" evidence="1">
    <location>
        <begin position="121"/>
        <end position="137"/>
    </location>
</feature>
<dbReference type="AlphaFoldDB" id="A0AA35JLZ4"/>
<evidence type="ECO:0000256" key="2">
    <source>
        <dbReference type="SAM" id="Phobius"/>
    </source>
</evidence>
<protein>
    <submittedName>
        <fullName evidence="3">Uncharacterized protein</fullName>
    </submittedName>
</protein>
<keyword evidence="2" id="KW-1133">Transmembrane helix</keyword>
<organism evidence="3 4">
    <name type="scientific">Saccharomyces uvarum</name>
    <name type="common">Yeast</name>
    <name type="synonym">Saccharomyces bayanus var. uvarum</name>
    <dbReference type="NCBI Taxonomy" id="230603"/>
    <lineage>
        <taxon>Eukaryota</taxon>
        <taxon>Fungi</taxon>
        <taxon>Dikarya</taxon>
        <taxon>Ascomycota</taxon>
        <taxon>Saccharomycotina</taxon>
        <taxon>Saccharomycetes</taxon>
        <taxon>Saccharomycetales</taxon>
        <taxon>Saccharomycetaceae</taxon>
        <taxon>Saccharomyces</taxon>
    </lineage>
</organism>
<feature type="transmembrane region" description="Helical" evidence="2">
    <location>
        <begin position="85"/>
        <end position="112"/>
    </location>
</feature>
<reference evidence="3" key="1">
    <citation type="submission" date="2022-10" db="EMBL/GenBank/DDBJ databases">
        <authorList>
            <person name="Byrne P K."/>
        </authorList>
    </citation>
    <scope>NUCLEOTIDE SEQUENCE</scope>
    <source>
        <strain evidence="3">CBS7001</strain>
    </source>
</reference>
<evidence type="ECO:0000256" key="1">
    <source>
        <dbReference type="SAM" id="MobiDB-lite"/>
    </source>
</evidence>
<keyword evidence="2" id="KW-0472">Membrane</keyword>
<dbReference type="EMBL" id="OX365919">
    <property type="protein sequence ID" value="CAI4064323.1"/>
    <property type="molecule type" value="Genomic_DNA"/>
</dbReference>
<sequence>MALFSQLFDSSKGTLLNKSSTGSSTDGVPGGNVLCDEHHPFDEGLFKTTIRAFSNSIKLGLRGNPGPRETASIFQNEDSPREYEYYPVCMAFSWFIFGLFIACLLLFITLLLTARYPGGNDDNSGTEAETSVPLTNTNDEEKQLLFSGTA</sequence>
<gene>
    <name evidence="3" type="primary">SUVC08G2200</name>
    <name evidence="3" type="ORF">SUVC_08G2200</name>
</gene>
<accession>A0AA35JLZ4</accession>
<keyword evidence="2" id="KW-0812">Transmembrane</keyword>